<keyword evidence="1" id="KW-0946">Virion</keyword>
<dbReference type="Gene3D" id="3.90.176.10">
    <property type="entry name" value="Toxin ADP-ribosyltransferase, Chain A, domain 1"/>
    <property type="match status" value="1"/>
</dbReference>
<accession>A0A2D1GLW5</accession>
<comment type="function">
    <text evidence="1">ADP-ribosyltransferase that regulates transcription by ADP-ribosylation of host ribosomal protein S1. Additional identified targets include proteins involved in either translation or cellular metabolism such as elongation factor-Tu or trigger factor. Also reprograms the host's gene-expression system by RNAylating host ribosomal protein S1. ModB can attach NAD-capped RNAs to target proteins post-transcriptionally resulting in covalent RNA-protein conjugates.</text>
</comment>
<keyword evidence="1" id="KW-0808">Transferase</keyword>
<dbReference type="EC" id="2.4.2.31" evidence="1"/>
<protein>
    <recommendedName>
        <fullName evidence="1">NAD--protein ADP-ribosyltransferase modB</fullName>
        <ecNumber evidence="1">2.4.2.31</ecNumber>
    </recommendedName>
</protein>
<organism evidence="2 3">
    <name type="scientific">Salmonella phage Melville</name>
    <dbReference type="NCBI Taxonomy" id="2041413"/>
    <lineage>
        <taxon>Viruses</taxon>
        <taxon>Duplodnaviria</taxon>
        <taxon>Heunggongvirae</taxon>
        <taxon>Uroviricota</taxon>
        <taxon>Caudoviricetes</taxon>
        <taxon>Pantevenvirales</taxon>
        <taxon>Straboviridae</taxon>
        <taxon>Tevenvirinae</taxon>
        <taxon>Gelderlandvirus</taxon>
        <taxon>Gelderlandvirus melville</taxon>
    </lineage>
</organism>
<dbReference type="GO" id="GO:0106274">
    <property type="term" value="F:NAD+-protein-arginine ADP-ribosyltransferase activity"/>
    <property type="evidence" value="ECO:0007669"/>
    <property type="project" value="UniProtKB-UniRule"/>
</dbReference>
<feature type="active site" evidence="1">
    <location>
        <position position="174"/>
    </location>
</feature>
<dbReference type="HAMAP" id="MF_04142">
    <property type="entry name" value="MODB_T4"/>
    <property type="match status" value="1"/>
</dbReference>
<dbReference type="EMBL" id="MF957259">
    <property type="protein sequence ID" value="ATN92990.1"/>
    <property type="molecule type" value="Genomic_DNA"/>
</dbReference>
<keyword evidence="3" id="KW-1185">Reference proteome</keyword>
<comment type="catalytic activity">
    <reaction evidence="1">
        <text>L-arginyl-[protein] + NAD(+) = N(omega)-(ADP-D-ribosyl)-L-arginyl-[protein] + nicotinamide + H(+)</text>
        <dbReference type="Rhea" id="RHEA:19149"/>
        <dbReference type="Rhea" id="RHEA-COMP:10532"/>
        <dbReference type="Rhea" id="RHEA-COMP:15087"/>
        <dbReference type="ChEBI" id="CHEBI:15378"/>
        <dbReference type="ChEBI" id="CHEBI:17154"/>
        <dbReference type="ChEBI" id="CHEBI:29965"/>
        <dbReference type="ChEBI" id="CHEBI:57540"/>
        <dbReference type="ChEBI" id="CHEBI:142554"/>
        <dbReference type="EC" id="2.4.2.31"/>
    </reaction>
</comment>
<name>A0A2D1GLW5_9CAUD</name>
<evidence type="ECO:0000256" key="1">
    <source>
        <dbReference type="HAMAP-Rule" id="MF_04142"/>
    </source>
</evidence>
<dbReference type="SUPFAM" id="SSF56399">
    <property type="entry name" value="ADP-ribosylation"/>
    <property type="match status" value="1"/>
</dbReference>
<reference evidence="3" key="1">
    <citation type="submission" date="2017-09" db="EMBL/GenBank/DDBJ databases">
        <title>The complete genome of Salmonella phage Melville.</title>
        <authorList>
            <person name="Zhang K."/>
            <person name="Xie Y."/>
            <person name="Liu M."/>
            <person name="Gill J."/>
        </authorList>
    </citation>
    <scope>NUCLEOTIDE SEQUENCE [LARGE SCALE GENOMIC DNA]</scope>
</reference>
<dbReference type="Proteomes" id="UP000231463">
    <property type="component" value="Segment"/>
</dbReference>
<dbReference type="InterPro" id="IPR043662">
    <property type="entry name" value="ModB-like"/>
</dbReference>
<comment type="similarity">
    <text evidence="1">Belongs to the Tevenvirinae NAD--protein ADP-ribosyltransferase modA family.</text>
</comment>
<evidence type="ECO:0000313" key="2">
    <source>
        <dbReference type="EMBL" id="ATN92990.1"/>
    </source>
</evidence>
<dbReference type="GO" id="GO:0044423">
    <property type="term" value="C:virion component"/>
    <property type="evidence" value="ECO:0007669"/>
    <property type="project" value="UniProtKB-UniRule"/>
</dbReference>
<keyword evidence="1" id="KW-0328">Glycosyltransferase</keyword>
<gene>
    <name evidence="1" type="primary">modB</name>
    <name evidence="2" type="ORF">CPT_Melville_016</name>
</gene>
<feature type="binding site" evidence="1">
    <location>
        <position position="73"/>
    </location>
    <ligand>
        <name>NAD(+)</name>
        <dbReference type="ChEBI" id="CHEBI:57540"/>
    </ligand>
</feature>
<evidence type="ECO:0000313" key="3">
    <source>
        <dbReference type="Proteomes" id="UP000231463"/>
    </source>
</evidence>
<dbReference type="GO" id="GO:0016779">
    <property type="term" value="F:nucleotidyltransferase activity"/>
    <property type="evidence" value="ECO:0007669"/>
    <property type="project" value="UniProtKB-KW"/>
</dbReference>
<sequence>MLYTNSQLNEIVCNIVDNNLYGLYEEKIKMFSDFEQSILWQCMNDKIDKTLHVELDKIIRKHISSDVPVELYRGVSKRTEAWLKNMAIGRIIADDRVTSFTSDFSTARQFAGGNVYGTHTILALRNCPFAFNYQEHALNMLLAAPETEFMHSIDPDFIFDERLDKLEMVNGEDEWMFPIGTQFEIVEIEELQYDPLSPSYTVYHLDFYSF</sequence>
<keyword evidence="1" id="KW-0548">Nucleotidyltransferase</keyword>
<proteinExistence type="inferred from homology"/>
<comment type="subcellular location">
    <subcellularLocation>
        <location evidence="1">Virion</location>
    </subcellularLocation>
    <text evidence="1">This protein is injected from the virion into the bacterial cell.</text>
</comment>